<dbReference type="EMBL" id="JRLX01000001">
    <property type="protein sequence ID" value="KGO88667.1"/>
    <property type="molecule type" value="Genomic_DNA"/>
</dbReference>
<dbReference type="InterPro" id="IPR029058">
    <property type="entry name" value="AB_hydrolase_fold"/>
</dbReference>
<dbReference type="SUPFAM" id="SSF53474">
    <property type="entry name" value="alpha/beta-Hydrolases"/>
    <property type="match status" value="1"/>
</dbReference>
<evidence type="ECO:0000259" key="2">
    <source>
        <dbReference type="Pfam" id="PF20434"/>
    </source>
</evidence>
<dbReference type="PANTHER" id="PTHR48081:SF33">
    <property type="entry name" value="KYNURENINE FORMAMIDASE"/>
    <property type="match status" value="1"/>
</dbReference>
<dbReference type="STRING" id="1121895.GCA_000378485_00573"/>
<feature type="domain" description="BD-FAE-like" evidence="2">
    <location>
        <begin position="54"/>
        <end position="200"/>
    </location>
</feature>
<dbReference type="AlphaFoldDB" id="A0A0A2M7R5"/>
<dbReference type="Gene3D" id="3.40.50.1820">
    <property type="entry name" value="alpha/beta hydrolase"/>
    <property type="match status" value="1"/>
</dbReference>
<dbReference type="Pfam" id="PF20434">
    <property type="entry name" value="BD-FAE"/>
    <property type="match status" value="1"/>
</dbReference>
<accession>A0A0A2M7R5</accession>
<dbReference type="eggNOG" id="COG0657">
    <property type="taxonomic scope" value="Bacteria"/>
</dbReference>
<protein>
    <recommendedName>
        <fullName evidence="2">BD-FAE-like domain-containing protein</fullName>
    </recommendedName>
</protein>
<gene>
    <name evidence="3" type="ORF">Q765_01840</name>
</gene>
<dbReference type="InterPro" id="IPR049492">
    <property type="entry name" value="BD-FAE-like_dom"/>
</dbReference>
<reference evidence="3 4" key="1">
    <citation type="submission" date="2013-09" db="EMBL/GenBank/DDBJ databases">
        <authorList>
            <person name="Zeng Z."/>
            <person name="Chen C."/>
        </authorList>
    </citation>
    <scope>NUCLEOTIDE SEQUENCE [LARGE SCALE GENOMIC DNA]</scope>
    <source>
        <strain evidence="3 4">WB 3.3-2</strain>
    </source>
</reference>
<sequence length="274" mass="29774">MDKEYDVESAVANFPDYISNYVRTSETTRKVLKNRITVSYGHTVMERLTVYPSANPNAPVLVFVHGGYWKLGLGDDYDFVAMGLSLAKFTVVIVTYALAPVVTIPEIVRQVRSSVAWTAKNIDAYNGDPTRIFIAGHSAGGHLAAMATLTNWKEYGLSNNIIKGILAISGLYDLEPVAQTFVEPALRITADQVLSSSPLRLVVPSAIPLIVAWGSEETAAFKKQSLLYLQAWQRAGNDGSSLIVADANHFSILEGFLTADGYLTKAVLSLAKNS</sequence>
<proteinExistence type="predicted"/>
<comment type="caution">
    <text evidence="3">The sequence shown here is derived from an EMBL/GenBank/DDBJ whole genome shotgun (WGS) entry which is preliminary data.</text>
</comment>
<name>A0A0A2M7R5_9FLAO</name>
<dbReference type="InterPro" id="IPR050300">
    <property type="entry name" value="GDXG_lipolytic_enzyme"/>
</dbReference>
<dbReference type="Proteomes" id="UP000030152">
    <property type="component" value="Unassembled WGS sequence"/>
</dbReference>
<dbReference type="GO" id="GO:0016787">
    <property type="term" value="F:hydrolase activity"/>
    <property type="evidence" value="ECO:0007669"/>
    <property type="project" value="UniProtKB-KW"/>
</dbReference>
<evidence type="ECO:0000313" key="3">
    <source>
        <dbReference type="EMBL" id="KGO88667.1"/>
    </source>
</evidence>
<organism evidence="3 4">
    <name type="scientific">Flavobacterium rivuli WB 3.3-2 = DSM 21788</name>
    <dbReference type="NCBI Taxonomy" id="1121895"/>
    <lineage>
        <taxon>Bacteria</taxon>
        <taxon>Pseudomonadati</taxon>
        <taxon>Bacteroidota</taxon>
        <taxon>Flavobacteriia</taxon>
        <taxon>Flavobacteriales</taxon>
        <taxon>Flavobacteriaceae</taxon>
        <taxon>Flavobacterium</taxon>
    </lineage>
</organism>
<dbReference type="PANTHER" id="PTHR48081">
    <property type="entry name" value="AB HYDROLASE SUPERFAMILY PROTEIN C4A8.06C"/>
    <property type="match status" value="1"/>
</dbReference>
<evidence type="ECO:0000256" key="1">
    <source>
        <dbReference type="ARBA" id="ARBA00022801"/>
    </source>
</evidence>
<keyword evidence="1" id="KW-0378">Hydrolase</keyword>
<keyword evidence="4" id="KW-1185">Reference proteome</keyword>
<evidence type="ECO:0000313" key="4">
    <source>
        <dbReference type="Proteomes" id="UP000030152"/>
    </source>
</evidence>